<reference evidence="1" key="1">
    <citation type="submission" date="2021-03" db="EMBL/GenBank/DDBJ databases">
        <authorList>
            <consortium name="DOE Joint Genome Institute"/>
            <person name="Ahrendt S."/>
            <person name="Looney B.P."/>
            <person name="Miyauchi S."/>
            <person name="Morin E."/>
            <person name="Drula E."/>
            <person name="Courty P.E."/>
            <person name="Chicoki N."/>
            <person name="Fauchery L."/>
            <person name="Kohler A."/>
            <person name="Kuo A."/>
            <person name="Labutti K."/>
            <person name="Pangilinan J."/>
            <person name="Lipzen A."/>
            <person name="Riley R."/>
            <person name="Andreopoulos W."/>
            <person name="He G."/>
            <person name="Johnson J."/>
            <person name="Barry K.W."/>
            <person name="Grigoriev I.V."/>
            <person name="Nagy L."/>
            <person name="Hibbett D."/>
            <person name="Henrissat B."/>
            <person name="Matheny P.B."/>
            <person name="Labbe J."/>
            <person name="Martin F."/>
        </authorList>
    </citation>
    <scope>NUCLEOTIDE SEQUENCE</scope>
    <source>
        <strain evidence="1">HHB10654</strain>
    </source>
</reference>
<organism evidence="1 2">
    <name type="scientific">Artomyces pyxidatus</name>
    <dbReference type="NCBI Taxonomy" id="48021"/>
    <lineage>
        <taxon>Eukaryota</taxon>
        <taxon>Fungi</taxon>
        <taxon>Dikarya</taxon>
        <taxon>Basidiomycota</taxon>
        <taxon>Agaricomycotina</taxon>
        <taxon>Agaricomycetes</taxon>
        <taxon>Russulales</taxon>
        <taxon>Auriscalpiaceae</taxon>
        <taxon>Artomyces</taxon>
    </lineage>
</organism>
<name>A0ACB8T6L3_9AGAM</name>
<evidence type="ECO:0000313" key="1">
    <source>
        <dbReference type="EMBL" id="KAI0063773.1"/>
    </source>
</evidence>
<keyword evidence="2" id="KW-1185">Reference proteome</keyword>
<evidence type="ECO:0000313" key="2">
    <source>
        <dbReference type="Proteomes" id="UP000814140"/>
    </source>
</evidence>
<dbReference type="Proteomes" id="UP000814140">
    <property type="component" value="Unassembled WGS sequence"/>
</dbReference>
<accession>A0ACB8T6L3</accession>
<gene>
    <name evidence="1" type="ORF">BV25DRAFT_1837347</name>
</gene>
<comment type="caution">
    <text evidence="1">The sequence shown here is derived from an EMBL/GenBank/DDBJ whole genome shotgun (WGS) entry which is preliminary data.</text>
</comment>
<proteinExistence type="predicted"/>
<protein>
    <submittedName>
        <fullName evidence="1">Uncharacterized protein</fullName>
    </submittedName>
</protein>
<sequence length="556" mass="60357">MVVLTRTSQTRKATTSSKRAKYTDRYKHVCAKDAHLRRPGDHVCVKCGRPIRCTKITYCEPNAGSWNSVCIECNYGFYAPQQGPTPEQKALIDAVRLADALDAEEAATKRRLHASRMRAERRVEATQRRQAGATLRQRSALQRANGDAVRSSDVATGVASNVTLRSLSGGGRAQAHAGAGSHYSLQTPSCSPPAYREKEDGDTPAAVSNSSGRRPLTNIDVINYPPAGDKPFASDPVESDSEPEEPGRRAPMTDRCPLALVRVVFWTSRNRDPIDILIATRTPAISLAASPEFMAASGLAPNRSWERWDFQACQWAMPKDLTHAFAWHRGIPVFGRLSFGGWGMMGNGRGEDCRFFSRYLYEARKSIGRAGLPAGNGGDGGDGAGNDGDDGAGNDGDDGAGNDGDDGAGNDGDDDRGGDENIPPARGPTRSTPSTPRSRVIERLDREFSFDASPPRPYIGKPRPTRKLARKPAPYPGPTRAPAQPVAGPSRPRQRRPSPPPEEWDWDRGRWYIDVDAQEEESEDAEDGGQGKGKGKAKAKAEGMSPEWPIDLTKKK</sequence>
<dbReference type="EMBL" id="MU277201">
    <property type="protein sequence ID" value="KAI0063773.1"/>
    <property type="molecule type" value="Genomic_DNA"/>
</dbReference>
<reference evidence="1" key="2">
    <citation type="journal article" date="2022" name="New Phytol.">
        <title>Evolutionary transition to the ectomycorrhizal habit in the genomes of a hyperdiverse lineage of mushroom-forming fungi.</title>
        <authorList>
            <person name="Looney B."/>
            <person name="Miyauchi S."/>
            <person name="Morin E."/>
            <person name="Drula E."/>
            <person name="Courty P.E."/>
            <person name="Kohler A."/>
            <person name="Kuo A."/>
            <person name="LaButti K."/>
            <person name="Pangilinan J."/>
            <person name="Lipzen A."/>
            <person name="Riley R."/>
            <person name="Andreopoulos W."/>
            <person name="He G."/>
            <person name="Johnson J."/>
            <person name="Nolan M."/>
            <person name="Tritt A."/>
            <person name="Barry K.W."/>
            <person name="Grigoriev I.V."/>
            <person name="Nagy L.G."/>
            <person name="Hibbett D."/>
            <person name="Henrissat B."/>
            <person name="Matheny P.B."/>
            <person name="Labbe J."/>
            <person name="Martin F.M."/>
        </authorList>
    </citation>
    <scope>NUCLEOTIDE SEQUENCE</scope>
    <source>
        <strain evidence="1">HHB10654</strain>
    </source>
</reference>